<gene>
    <name evidence="4" type="primary">ubiC</name>
    <name evidence="5" type="ORF">UIB01_19455</name>
</gene>
<dbReference type="AlphaFoldDB" id="A0A023WX48"/>
<keyword evidence="2 4" id="KW-0831">Ubiquinone biosynthesis</keyword>
<feature type="binding site" evidence="4">
    <location>
        <position position="170"/>
    </location>
    <ligand>
        <name>substrate</name>
    </ligand>
</feature>
<dbReference type="GO" id="GO:0006744">
    <property type="term" value="P:ubiquinone biosynthetic process"/>
    <property type="evidence" value="ECO:0007669"/>
    <property type="project" value="UniProtKB-UniRule"/>
</dbReference>
<accession>A0A023WX48</accession>
<dbReference type="Gene3D" id="3.40.1410.10">
    <property type="entry name" value="Chorismate lyase-like"/>
    <property type="match status" value="1"/>
</dbReference>
<keyword evidence="4 5" id="KW-0670">Pyruvate</keyword>
<feature type="binding site" evidence="4">
    <location>
        <position position="80"/>
    </location>
    <ligand>
        <name>substrate</name>
    </ligand>
</feature>
<sequence>MPERAVSEFLDWLSADHLPSPLDPALHDWLYVDKGSLTRRLTDLANGAFSVTPLHEAWQALRADECAALGVPPESEGWVREVYLCGHGRPWVFARSVAARSQLTDSGLDLQRLGNRSLGELLFSNPAFARGTLQACHYPADWLPAERRADGLWARRSCFRQNQLGVLVTEVFLPELWQAAAITP</sequence>
<comment type="similarity">
    <text evidence="4">Belongs to the UbiC family.</text>
</comment>
<name>A0A023WX48_STUST</name>
<reference evidence="5 6" key="1">
    <citation type="submission" date="2014-03" db="EMBL/GenBank/DDBJ databases">
        <title>Complete genome sequence of Pseudomonas stutzeri 19SMN4.</title>
        <authorList>
            <person name="Brunet-Galmes I."/>
            <person name="Nogales B."/>
            <person name="Busquets A."/>
            <person name="Pena A."/>
            <person name="Gomila M."/>
            <person name="Garcia-Valdes E."/>
            <person name="Lalucat J."/>
            <person name="Bennasar A."/>
            <person name="Bosch R."/>
        </authorList>
    </citation>
    <scope>NUCLEOTIDE SEQUENCE [LARGE SCALE GENOMIC DNA]</scope>
    <source>
        <strain evidence="5 6">19SMN4</strain>
    </source>
</reference>
<dbReference type="SUPFAM" id="SSF64288">
    <property type="entry name" value="Chorismate lyase-like"/>
    <property type="match status" value="1"/>
</dbReference>
<feature type="binding site" evidence="4">
    <location>
        <position position="118"/>
    </location>
    <ligand>
        <name>substrate</name>
    </ligand>
</feature>
<protein>
    <recommendedName>
        <fullName evidence="4">Probable chorismate pyruvate-lyase</fullName>
        <shortName evidence="4">CL</shortName>
        <shortName evidence="4">CPL</shortName>
        <ecNumber evidence="4">4.1.3.40</ecNumber>
    </recommendedName>
</protein>
<dbReference type="HAMAP" id="MF_01632">
    <property type="entry name" value="UbiC"/>
    <property type="match status" value="1"/>
</dbReference>
<dbReference type="KEGG" id="pstu:UIB01_19455"/>
<dbReference type="PANTHER" id="PTHR38683">
    <property type="entry name" value="CHORISMATE PYRUVATE-LYASE"/>
    <property type="match status" value="1"/>
</dbReference>
<proteinExistence type="inferred from homology"/>
<dbReference type="EC" id="4.1.3.40" evidence="4"/>
<comment type="subcellular location">
    <subcellularLocation>
        <location evidence="4">Cytoplasm</location>
    </subcellularLocation>
</comment>
<evidence type="ECO:0000256" key="3">
    <source>
        <dbReference type="ARBA" id="ARBA00023239"/>
    </source>
</evidence>
<dbReference type="Proteomes" id="UP000025238">
    <property type="component" value="Chromosome"/>
</dbReference>
<dbReference type="EMBL" id="CP007509">
    <property type="protein sequence ID" value="AHY44531.1"/>
    <property type="molecule type" value="Genomic_DNA"/>
</dbReference>
<dbReference type="GO" id="GO:0005829">
    <property type="term" value="C:cytosol"/>
    <property type="evidence" value="ECO:0007669"/>
    <property type="project" value="TreeGrafter"/>
</dbReference>
<dbReference type="GO" id="GO:0008813">
    <property type="term" value="F:chorismate lyase activity"/>
    <property type="evidence" value="ECO:0007669"/>
    <property type="project" value="UniProtKB-UniRule"/>
</dbReference>
<evidence type="ECO:0000256" key="4">
    <source>
        <dbReference type="HAMAP-Rule" id="MF_01632"/>
    </source>
</evidence>
<dbReference type="InterPro" id="IPR028978">
    <property type="entry name" value="Chorismate_lyase_/UTRA_dom_sf"/>
</dbReference>
<comment type="caution">
    <text evidence="4">Lacks conserved residue(s) required for the propagation of feature annotation.</text>
</comment>
<dbReference type="UniPathway" id="UPA00232"/>
<comment type="function">
    <text evidence="4">Removes the pyruvyl group from chorismate, with concomitant aromatization of the ring, to provide 4-hydroxybenzoate (4HB) for the ubiquinone pathway.</text>
</comment>
<comment type="catalytic activity">
    <reaction evidence="4">
        <text>chorismate = 4-hydroxybenzoate + pyruvate</text>
        <dbReference type="Rhea" id="RHEA:16505"/>
        <dbReference type="ChEBI" id="CHEBI:15361"/>
        <dbReference type="ChEBI" id="CHEBI:17879"/>
        <dbReference type="ChEBI" id="CHEBI:29748"/>
        <dbReference type="EC" id="4.1.3.40"/>
    </reaction>
</comment>
<organism evidence="5 6">
    <name type="scientific">Stutzerimonas stutzeri</name>
    <name type="common">Pseudomonas stutzeri</name>
    <dbReference type="NCBI Taxonomy" id="316"/>
    <lineage>
        <taxon>Bacteria</taxon>
        <taxon>Pseudomonadati</taxon>
        <taxon>Pseudomonadota</taxon>
        <taxon>Gammaproteobacteria</taxon>
        <taxon>Pseudomonadales</taxon>
        <taxon>Pseudomonadaceae</taxon>
        <taxon>Stutzerimonas</taxon>
    </lineage>
</organism>
<comment type="pathway">
    <text evidence="4">Cofactor biosynthesis; ubiquinone biosynthesis.</text>
</comment>
<evidence type="ECO:0000256" key="1">
    <source>
        <dbReference type="ARBA" id="ARBA00022490"/>
    </source>
</evidence>
<keyword evidence="3 4" id="KW-0456">Lyase</keyword>
<dbReference type="Pfam" id="PF04345">
    <property type="entry name" value="Chor_lyase"/>
    <property type="match status" value="1"/>
</dbReference>
<dbReference type="PANTHER" id="PTHR38683:SF1">
    <property type="entry name" value="CHORISMATE PYRUVATE-LYASE"/>
    <property type="match status" value="1"/>
</dbReference>
<evidence type="ECO:0000313" key="5">
    <source>
        <dbReference type="EMBL" id="AHY44531.1"/>
    </source>
</evidence>
<dbReference type="GO" id="GO:0042866">
    <property type="term" value="P:pyruvate biosynthetic process"/>
    <property type="evidence" value="ECO:0007669"/>
    <property type="project" value="UniProtKB-UniRule"/>
</dbReference>
<evidence type="ECO:0000313" key="6">
    <source>
        <dbReference type="Proteomes" id="UP000025238"/>
    </source>
</evidence>
<evidence type="ECO:0000256" key="2">
    <source>
        <dbReference type="ARBA" id="ARBA00022688"/>
    </source>
</evidence>
<dbReference type="PATRIC" id="fig|316.97.peg.3888"/>
<dbReference type="OrthoDB" id="9789493at2"/>
<dbReference type="InterPro" id="IPR007440">
    <property type="entry name" value="Chorismate--pyruvate_lyase"/>
</dbReference>
<keyword evidence="1 4" id="KW-0963">Cytoplasm</keyword>